<evidence type="ECO:0000256" key="2">
    <source>
        <dbReference type="ARBA" id="ARBA00022448"/>
    </source>
</evidence>
<organism evidence="9 11">
    <name type="scientific">Ruthenibacterium lactatiformans</name>
    <dbReference type="NCBI Taxonomy" id="1550024"/>
    <lineage>
        <taxon>Bacteria</taxon>
        <taxon>Bacillati</taxon>
        <taxon>Bacillota</taxon>
        <taxon>Clostridia</taxon>
        <taxon>Eubacteriales</taxon>
        <taxon>Oscillospiraceae</taxon>
        <taxon>Ruthenibacterium</taxon>
    </lineage>
</organism>
<name>A0A0W7TLP7_9FIRM</name>
<evidence type="ECO:0000256" key="1">
    <source>
        <dbReference type="ARBA" id="ARBA00004651"/>
    </source>
</evidence>
<proteinExistence type="inferred from homology"/>
<evidence type="ECO:0000256" key="5">
    <source>
        <dbReference type="ARBA" id="ARBA00022989"/>
    </source>
</evidence>
<dbReference type="GO" id="GO:0005886">
    <property type="term" value="C:plasma membrane"/>
    <property type="evidence" value="ECO:0007669"/>
    <property type="project" value="UniProtKB-SubCell"/>
</dbReference>
<evidence type="ECO:0000256" key="3">
    <source>
        <dbReference type="ARBA" id="ARBA00022475"/>
    </source>
</evidence>
<comment type="similarity">
    <text evidence="7">Belongs to the binding-protein-dependent transport system permease family.</text>
</comment>
<evidence type="ECO:0000256" key="7">
    <source>
        <dbReference type="RuleBase" id="RU363032"/>
    </source>
</evidence>
<evidence type="ECO:0000313" key="12">
    <source>
        <dbReference type="Proteomes" id="UP000431913"/>
    </source>
</evidence>
<gene>
    <name evidence="9" type="ORF">ASJ35_18095</name>
    <name evidence="10" type="ORF">FYJ76_10805</name>
</gene>
<feature type="transmembrane region" description="Helical" evidence="7">
    <location>
        <begin position="120"/>
        <end position="143"/>
    </location>
</feature>
<dbReference type="Proteomes" id="UP000053433">
    <property type="component" value="Unassembled WGS sequence"/>
</dbReference>
<reference evidence="10 12" key="2">
    <citation type="submission" date="2019-08" db="EMBL/GenBank/DDBJ databases">
        <title>In-depth cultivation of the pig gut microbiome towards novel bacterial diversity and tailored functional studies.</title>
        <authorList>
            <person name="Wylensek D."/>
            <person name="Hitch T.C.A."/>
            <person name="Clavel T."/>
        </authorList>
    </citation>
    <scope>NUCLEOTIDE SEQUENCE [LARGE SCALE GENOMIC DNA]</scope>
    <source>
        <strain evidence="10 12">WCA3-601-WT-6J</strain>
    </source>
</reference>
<accession>A0A0W7TLP7</accession>
<dbReference type="PROSITE" id="PS50928">
    <property type="entry name" value="ABC_TM1"/>
    <property type="match status" value="1"/>
</dbReference>
<dbReference type="CDD" id="cd06261">
    <property type="entry name" value="TM_PBP2"/>
    <property type="match status" value="1"/>
</dbReference>
<dbReference type="AlphaFoldDB" id="A0A0W7TLP7"/>
<evidence type="ECO:0000313" key="10">
    <source>
        <dbReference type="EMBL" id="MST92415.1"/>
    </source>
</evidence>
<dbReference type="Gene3D" id="1.10.3720.10">
    <property type="entry name" value="MetI-like"/>
    <property type="match status" value="1"/>
</dbReference>
<feature type="transmembrane region" description="Helical" evidence="7">
    <location>
        <begin position="21"/>
        <end position="46"/>
    </location>
</feature>
<evidence type="ECO:0000256" key="6">
    <source>
        <dbReference type="ARBA" id="ARBA00023136"/>
    </source>
</evidence>
<evidence type="ECO:0000313" key="11">
    <source>
        <dbReference type="Proteomes" id="UP000053433"/>
    </source>
</evidence>
<comment type="subcellular location">
    <subcellularLocation>
        <location evidence="1 7">Cell membrane</location>
        <topology evidence="1 7">Multi-pass membrane protein</topology>
    </subcellularLocation>
</comment>
<feature type="transmembrane region" description="Helical" evidence="7">
    <location>
        <begin position="201"/>
        <end position="226"/>
    </location>
</feature>
<dbReference type="InterPro" id="IPR000515">
    <property type="entry name" value="MetI-like"/>
</dbReference>
<feature type="transmembrane region" description="Helical" evidence="7">
    <location>
        <begin position="89"/>
        <end position="108"/>
    </location>
</feature>
<feature type="domain" description="ABC transmembrane type-1" evidence="8">
    <location>
        <begin position="85"/>
        <end position="282"/>
    </location>
</feature>
<keyword evidence="6 7" id="KW-0472">Membrane</keyword>
<feature type="transmembrane region" description="Helical" evidence="7">
    <location>
        <begin position="261"/>
        <end position="282"/>
    </location>
</feature>
<dbReference type="InterPro" id="IPR050901">
    <property type="entry name" value="BP-dep_ABC_trans_perm"/>
</dbReference>
<protein>
    <submittedName>
        <fullName evidence="10">Carbohydrate ABC transporter permease</fullName>
    </submittedName>
    <submittedName>
        <fullName evidence="9">Sugar ABC transporter permease</fullName>
    </submittedName>
</protein>
<keyword evidence="2 7" id="KW-0813">Transport</keyword>
<dbReference type="InterPro" id="IPR035906">
    <property type="entry name" value="MetI-like_sf"/>
</dbReference>
<keyword evidence="4 7" id="KW-0812">Transmembrane</keyword>
<dbReference type="Pfam" id="PF00528">
    <property type="entry name" value="BPD_transp_1"/>
    <property type="match status" value="1"/>
</dbReference>
<dbReference type="GO" id="GO:0055085">
    <property type="term" value="P:transmembrane transport"/>
    <property type="evidence" value="ECO:0007669"/>
    <property type="project" value="InterPro"/>
</dbReference>
<dbReference type="PANTHER" id="PTHR32243">
    <property type="entry name" value="MALTOSE TRANSPORT SYSTEM PERMEASE-RELATED"/>
    <property type="match status" value="1"/>
</dbReference>
<sequence length="296" mass="32827">MLKTKKKESRMGASYSLKKELSLIPGYLLLVTWVGFTAVILIWVVAASLSTPADIFKGTIFEFSSGIHFENYSRAWVSSNVSVFFLNSLLYAAVSCAFLILICAPYSYVLQRFNFPGAKVIKTALAATTGVPVIMVIIPLYMIVAQAGLLRAEMTNRIVLIALFVATKIPYTTIFLMAYFENISRSYEEAAAIDGCRPTKTFWRIVFPMAQGGLVTVTIFNFINIWNEYFLSLMFVNSDKLRPVALGLFSMINGMQYSGDWSGLFASVIIVFLPTFILYLLLSKYIVGGLTGGVKG</sequence>
<keyword evidence="3" id="KW-1003">Cell membrane</keyword>
<evidence type="ECO:0000313" key="9">
    <source>
        <dbReference type="EMBL" id="KUE74646.1"/>
    </source>
</evidence>
<evidence type="ECO:0000259" key="8">
    <source>
        <dbReference type="PROSITE" id="PS50928"/>
    </source>
</evidence>
<evidence type="ECO:0000256" key="4">
    <source>
        <dbReference type="ARBA" id="ARBA00022692"/>
    </source>
</evidence>
<dbReference type="PANTHER" id="PTHR32243:SF24">
    <property type="entry name" value="DIACETYLCHITOBIOSE UPTAKE SYSTEM PERMEASE PROTEIN NGCG"/>
    <property type="match status" value="1"/>
</dbReference>
<feature type="transmembrane region" description="Helical" evidence="7">
    <location>
        <begin position="158"/>
        <end position="180"/>
    </location>
</feature>
<comment type="caution">
    <text evidence="9">The sequence shown here is derived from an EMBL/GenBank/DDBJ whole genome shotgun (WGS) entry which is preliminary data.</text>
</comment>
<dbReference type="EMBL" id="LMUA01000052">
    <property type="protein sequence ID" value="KUE74646.1"/>
    <property type="molecule type" value="Genomic_DNA"/>
</dbReference>
<keyword evidence="5 7" id="KW-1133">Transmembrane helix</keyword>
<dbReference type="RefSeq" id="WP_050006454.1">
    <property type="nucleotide sequence ID" value="NZ_CAUBPW010000060.1"/>
</dbReference>
<dbReference type="EMBL" id="VUNJ01000010">
    <property type="protein sequence ID" value="MST92415.1"/>
    <property type="molecule type" value="Genomic_DNA"/>
</dbReference>
<dbReference type="Proteomes" id="UP000431913">
    <property type="component" value="Unassembled WGS sequence"/>
</dbReference>
<reference evidence="9 11" key="1">
    <citation type="submission" date="2015-10" db="EMBL/GenBank/DDBJ databases">
        <title>A novel member of the family Ruminococcaceae isolated from human faeces.</title>
        <authorList>
            <person name="Shkoporov A.N."/>
            <person name="Chaplin A.V."/>
            <person name="Motuzova O.V."/>
            <person name="Kafarskaia L.I."/>
            <person name="Efimov B.A."/>
        </authorList>
    </citation>
    <scope>NUCLEOTIDE SEQUENCE [LARGE SCALE GENOMIC DNA]</scope>
    <source>
        <strain evidence="9 11">668</strain>
    </source>
</reference>
<dbReference type="GeneID" id="42858312"/>
<dbReference type="SUPFAM" id="SSF161098">
    <property type="entry name" value="MetI-like"/>
    <property type="match status" value="1"/>
</dbReference>